<gene>
    <name evidence="1" type="ORF">MM415B03320_0003</name>
</gene>
<sequence>MVIRIGLADSFDSVPRDEITQCDVIFASEHGVSDINWLASSNPETELMSQKIKTAIIQRKEKRVYCKYIDFKSILTQKNYNADVIFTTLDSKVDDYRYRATYLYYAWSQQKILCVVNLKATSYVFHCNGECMLARRDNWITLKTDFSRMDSAIHNWKKITNSF</sequence>
<evidence type="ECO:0000313" key="1">
    <source>
        <dbReference type="EMBL" id="QJA91586.1"/>
    </source>
</evidence>
<name>A0A6M3L9P9_9ZZZZ</name>
<protein>
    <submittedName>
        <fullName evidence="1">Uncharacterized protein</fullName>
    </submittedName>
</protein>
<dbReference type="AlphaFoldDB" id="A0A6M3L9P9"/>
<organism evidence="1">
    <name type="scientific">viral metagenome</name>
    <dbReference type="NCBI Taxonomy" id="1070528"/>
    <lineage>
        <taxon>unclassified sequences</taxon>
        <taxon>metagenomes</taxon>
        <taxon>organismal metagenomes</taxon>
    </lineage>
</organism>
<accession>A0A6M3L9P9</accession>
<reference evidence="1" key="1">
    <citation type="submission" date="2020-03" db="EMBL/GenBank/DDBJ databases">
        <title>The deep terrestrial virosphere.</title>
        <authorList>
            <person name="Holmfeldt K."/>
            <person name="Nilsson E."/>
            <person name="Simone D."/>
            <person name="Lopez-Fernandez M."/>
            <person name="Wu X."/>
            <person name="de Brujin I."/>
            <person name="Lundin D."/>
            <person name="Andersson A."/>
            <person name="Bertilsson S."/>
            <person name="Dopson M."/>
        </authorList>
    </citation>
    <scope>NUCLEOTIDE SEQUENCE</scope>
    <source>
        <strain evidence="1">MM415B03320</strain>
    </source>
</reference>
<dbReference type="EMBL" id="MT142998">
    <property type="protein sequence ID" value="QJA91586.1"/>
    <property type="molecule type" value="Genomic_DNA"/>
</dbReference>
<proteinExistence type="predicted"/>